<evidence type="ECO:0000256" key="1">
    <source>
        <dbReference type="SAM" id="Phobius"/>
    </source>
</evidence>
<sequence>MKSFNKLIELLNEMKDIDVWGDKKDGLSENEKEYLDRIPTQNPYGLIGLIFGGIAFAFGPQYGFIPVITLIFCIVTLFTYDKEREDNPWPFYVGIMLSLIGLIMFIIGEVHQLIL</sequence>
<dbReference type="RefSeq" id="WP_009497916.1">
    <property type="nucleotide sequence ID" value="NZ_FUYJ01000006.1"/>
</dbReference>
<evidence type="ECO:0000313" key="2">
    <source>
        <dbReference type="EMBL" id="SKB02508.1"/>
    </source>
</evidence>
<name>A0A1T4YLR5_9BACL</name>
<gene>
    <name evidence="2" type="ORF">SAMN04244570_2978</name>
</gene>
<feature type="transmembrane region" description="Helical" evidence="1">
    <location>
        <begin position="92"/>
        <end position="114"/>
    </location>
</feature>
<dbReference type="EMBL" id="FUYJ01000006">
    <property type="protein sequence ID" value="SKB02508.1"/>
    <property type="molecule type" value="Genomic_DNA"/>
</dbReference>
<feature type="transmembrane region" description="Helical" evidence="1">
    <location>
        <begin position="64"/>
        <end position="80"/>
    </location>
</feature>
<keyword evidence="1" id="KW-1133">Transmembrane helix</keyword>
<accession>A0A1T4YLR5</accession>
<reference evidence="3" key="1">
    <citation type="submission" date="2017-02" db="EMBL/GenBank/DDBJ databases">
        <authorList>
            <person name="Varghese N."/>
            <person name="Submissions S."/>
        </authorList>
    </citation>
    <scope>NUCLEOTIDE SEQUENCE [LARGE SCALE GENOMIC DNA]</scope>
    <source>
        <strain evidence="3">DSM 23966</strain>
    </source>
</reference>
<protein>
    <recommendedName>
        <fullName evidence="4">Cell division protein FtsK</fullName>
    </recommendedName>
</protein>
<keyword evidence="3" id="KW-1185">Reference proteome</keyword>
<proteinExistence type="predicted"/>
<keyword evidence="1" id="KW-0812">Transmembrane</keyword>
<evidence type="ECO:0000313" key="3">
    <source>
        <dbReference type="Proteomes" id="UP000190042"/>
    </source>
</evidence>
<evidence type="ECO:0008006" key="4">
    <source>
        <dbReference type="Google" id="ProtNLM"/>
    </source>
</evidence>
<dbReference type="AlphaFoldDB" id="A0A1T4YLR5"/>
<organism evidence="2 3">
    <name type="scientific">Sporosarcina newyorkensis</name>
    <dbReference type="NCBI Taxonomy" id="759851"/>
    <lineage>
        <taxon>Bacteria</taxon>
        <taxon>Bacillati</taxon>
        <taxon>Bacillota</taxon>
        <taxon>Bacilli</taxon>
        <taxon>Bacillales</taxon>
        <taxon>Caryophanaceae</taxon>
        <taxon>Sporosarcina</taxon>
    </lineage>
</organism>
<dbReference type="Proteomes" id="UP000190042">
    <property type="component" value="Unassembled WGS sequence"/>
</dbReference>
<keyword evidence="1" id="KW-0472">Membrane</keyword>